<comment type="caution">
    <text evidence="2">The sequence shown here is derived from an EMBL/GenBank/DDBJ whole genome shotgun (WGS) entry which is preliminary data.</text>
</comment>
<dbReference type="EMBL" id="ANIX01003873">
    <property type="protein sequence ID" value="ETP03476.1"/>
    <property type="molecule type" value="Genomic_DNA"/>
</dbReference>
<evidence type="ECO:0000313" key="3">
    <source>
        <dbReference type="Proteomes" id="UP000018958"/>
    </source>
</evidence>
<protein>
    <recommendedName>
        <fullName evidence="4">SWIM-type domain-containing protein</fullName>
    </recommendedName>
</protein>
<evidence type="ECO:0008006" key="4">
    <source>
        <dbReference type="Google" id="ProtNLM"/>
    </source>
</evidence>
<organism evidence="2 3">
    <name type="scientific">Phytophthora nicotianae CJ01A1</name>
    <dbReference type="NCBI Taxonomy" id="1317063"/>
    <lineage>
        <taxon>Eukaryota</taxon>
        <taxon>Sar</taxon>
        <taxon>Stramenopiles</taxon>
        <taxon>Oomycota</taxon>
        <taxon>Peronosporomycetes</taxon>
        <taxon>Peronosporales</taxon>
        <taxon>Peronosporaceae</taxon>
        <taxon>Phytophthora</taxon>
    </lineage>
</organism>
<evidence type="ECO:0000313" key="2">
    <source>
        <dbReference type="EMBL" id="ETP03476.1"/>
    </source>
</evidence>
<dbReference type="AlphaFoldDB" id="W2VZ77"/>
<accession>W2VZ77</accession>
<proteinExistence type="predicted"/>
<name>W2VZ77_PHYNI</name>
<evidence type="ECO:0000256" key="1">
    <source>
        <dbReference type="SAM" id="MobiDB-lite"/>
    </source>
</evidence>
<feature type="region of interest" description="Disordered" evidence="1">
    <location>
        <begin position="176"/>
        <end position="200"/>
    </location>
</feature>
<feature type="compositionally biased region" description="Basic residues" evidence="1">
    <location>
        <begin position="182"/>
        <end position="192"/>
    </location>
</feature>
<dbReference type="Proteomes" id="UP000018958">
    <property type="component" value="Unassembled WGS sequence"/>
</dbReference>
<sequence>MAGFTFVRTNQRTSFDLKKANIVNNWKTIGETSARFRAVAKKIRRQWFDNPRFFNWQAFHTPPGYATTNNPVEQYHRKVKLVDSTARATPIEMVQLLDQSRIGFIAKTTKFSSITQTSKRLKTHYNKIKKLGDLSATVLLLVGDLRSQFVLVKQSILETSVATAIGSTRLTVLPTHTVSTSRKTKPPKKKKKPEFDADDVNHPIKSSHTLRMQWEGMPEDGWVVDATTRACQCRFHSKYSLCPHIIEATKILGLLVLGLKPQPVGSKKFDCSPFFRNRFKSSTKRQFLRYSCIRTLSKRSRL</sequence>
<gene>
    <name evidence="2" type="ORF">F441_19547</name>
</gene>
<reference evidence="2 3" key="1">
    <citation type="submission" date="2013-11" db="EMBL/GenBank/DDBJ databases">
        <title>The Genome Sequence of Phytophthora parasitica CJ01A1.</title>
        <authorList>
            <consortium name="The Broad Institute Genomics Platform"/>
            <person name="Russ C."/>
            <person name="Tyler B."/>
            <person name="Panabieres F."/>
            <person name="Shan W."/>
            <person name="Tripathy S."/>
            <person name="Grunwald N."/>
            <person name="Machado M."/>
            <person name="Johnson C.S."/>
            <person name="Walker B."/>
            <person name="Young S.K."/>
            <person name="Zeng Q."/>
            <person name="Gargeya S."/>
            <person name="Fitzgerald M."/>
            <person name="Haas B."/>
            <person name="Abouelleil A."/>
            <person name="Allen A.W."/>
            <person name="Alvarado L."/>
            <person name="Arachchi H.M."/>
            <person name="Berlin A.M."/>
            <person name="Chapman S.B."/>
            <person name="Gainer-Dewar J."/>
            <person name="Goldberg J."/>
            <person name="Griggs A."/>
            <person name="Gujja S."/>
            <person name="Hansen M."/>
            <person name="Howarth C."/>
            <person name="Imamovic A."/>
            <person name="Ireland A."/>
            <person name="Larimer J."/>
            <person name="McCowan C."/>
            <person name="Murphy C."/>
            <person name="Pearson M."/>
            <person name="Poon T.W."/>
            <person name="Priest M."/>
            <person name="Roberts A."/>
            <person name="Saif S."/>
            <person name="Shea T."/>
            <person name="Sisk P."/>
            <person name="Sykes S."/>
            <person name="Wortman J."/>
            <person name="Nusbaum C."/>
            <person name="Birren B."/>
        </authorList>
    </citation>
    <scope>NUCLEOTIDE SEQUENCE [LARGE SCALE GENOMIC DNA]</scope>
    <source>
        <strain evidence="2 3">CJ01A1</strain>
    </source>
</reference>